<feature type="compositionally biased region" description="Low complexity" evidence="1">
    <location>
        <begin position="1"/>
        <end position="21"/>
    </location>
</feature>
<keyword evidence="3" id="KW-1185">Reference proteome</keyword>
<protein>
    <submittedName>
        <fullName evidence="2">Uncharacterized protein</fullName>
    </submittedName>
</protein>
<dbReference type="EMBL" id="CP092362">
    <property type="protein sequence ID" value="ULN42534.1"/>
    <property type="molecule type" value="Genomic_DNA"/>
</dbReference>
<reference evidence="2" key="1">
    <citation type="submission" date="2022-08" db="EMBL/GenBank/DDBJ databases">
        <title>Whole genome sequencing of non-tuberculosis mycobacteria type-strains.</title>
        <authorList>
            <person name="Igarashi Y."/>
            <person name="Osugi A."/>
            <person name="Mitarai S."/>
        </authorList>
    </citation>
    <scope>NUCLEOTIDE SEQUENCE</scope>
    <source>
        <strain evidence="2">JCM 16369</strain>
    </source>
</reference>
<name>A0ABY3TT83_9MYCO</name>
<proteinExistence type="predicted"/>
<dbReference type="Proteomes" id="UP001055337">
    <property type="component" value="Chromosome"/>
</dbReference>
<gene>
    <name evidence="2" type="ORF">MI149_05290</name>
</gene>
<feature type="region of interest" description="Disordered" evidence="1">
    <location>
        <begin position="1"/>
        <end position="88"/>
    </location>
</feature>
<evidence type="ECO:0000313" key="3">
    <source>
        <dbReference type="Proteomes" id="UP001055337"/>
    </source>
</evidence>
<organism evidence="2 3">
    <name type="scientific">Mycolicibacterium crocinum</name>
    <dbReference type="NCBI Taxonomy" id="388459"/>
    <lineage>
        <taxon>Bacteria</taxon>
        <taxon>Bacillati</taxon>
        <taxon>Actinomycetota</taxon>
        <taxon>Actinomycetes</taxon>
        <taxon>Mycobacteriales</taxon>
        <taxon>Mycobacteriaceae</taxon>
        <taxon>Mycolicibacterium</taxon>
    </lineage>
</organism>
<sequence>MESTAEFGAATGTEAGAKAAAQTNPGLATDRRATANLSTQSGVEARLDLDAHTGLEAGTDSGAQPSAGIESAAEAGTESGTKAESGLHATAERCAQTGAETFAQSQADAVTDRGGQVRPTIHAEIQRLVGDHAGGRTRGGQESFHRREAELVRNSLRQARHRVRTDEVEPRDCGGGNRLNLLRADIGQTCVRERRIRVGDERLRSRLVVEQVKDELEQGVHWTFLPSLSESSIAGPVR</sequence>
<evidence type="ECO:0000313" key="2">
    <source>
        <dbReference type="EMBL" id="ULN42534.1"/>
    </source>
</evidence>
<accession>A0ABY3TT83</accession>
<evidence type="ECO:0000256" key="1">
    <source>
        <dbReference type="SAM" id="MobiDB-lite"/>
    </source>
</evidence>